<keyword evidence="1" id="KW-0472">Membrane</keyword>
<dbReference type="Proteomes" id="UP000469523">
    <property type="component" value="Unassembled WGS sequence"/>
</dbReference>
<reference evidence="2 3" key="1">
    <citation type="submission" date="2019-09" db="EMBL/GenBank/DDBJ databases">
        <title>In-depth cultivation of the pig gut microbiome towards novel bacterial diversity and tailored functional studies.</title>
        <authorList>
            <person name="Wylensek D."/>
            <person name="Hitch T.C.A."/>
            <person name="Clavel T."/>
        </authorList>
    </citation>
    <scope>NUCLEOTIDE SEQUENCE [LARGE SCALE GENOMIC DNA]</scope>
    <source>
        <strain evidence="2 3">WCA3-693-APC-4?</strain>
    </source>
</reference>
<gene>
    <name evidence="2" type="ORF">FYJ83_18830</name>
</gene>
<dbReference type="AlphaFoldDB" id="A0A6N7XPW4"/>
<organism evidence="2 3">
    <name type="scientific">Tissierella pigra</name>
    <dbReference type="NCBI Taxonomy" id="2607614"/>
    <lineage>
        <taxon>Bacteria</taxon>
        <taxon>Bacillati</taxon>
        <taxon>Bacillota</taxon>
        <taxon>Tissierellia</taxon>
        <taxon>Tissierellales</taxon>
        <taxon>Tissierellaceae</taxon>
        <taxon>Tissierella</taxon>
    </lineage>
</organism>
<keyword evidence="3" id="KW-1185">Reference proteome</keyword>
<evidence type="ECO:0000313" key="2">
    <source>
        <dbReference type="EMBL" id="MSU03516.1"/>
    </source>
</evidence>
<proteinExistence type="predicted"/>
<comment type="caution">
    <text evidence="2">The sequence shown here is derived from an EMBL/GenBank/DDBJ whole genome shotgun (WGS) entry which is preliminary data.</text>
</comment>
<evidence type="ECO:0000313" key="3">
    <source>
        <dbReference type="Proteomes" id="UP000469523"/>
    </source>
</evidence>
<evidence type="ECO:0000256" key="1">
    <source>
        <dbReference type="SAM" id="Phobius"/>
    </source>
</evidence>
<accession>A0A6N7XPW4</accession>
<keyword evidence="1" id="KW-0812">Transmembrane</keyword>
<keyword evidence="1" id="KW-1133">Transmembrane helix</keyword>
<dbReference type="InterPro" id="IPR045765">
    <property type="entry name" value="DUF6133"/>
</dbReference>
<name>A0A6N7XPW4_9FIRM</name>
<sequence>MKNMIKKANEFITRKAIPMKLAVSNNRGEGYIDTAVKILIAVVLGALLLAGLYLLFGDVVMPTLNERIREMFNYAG</sequence>
<feature type="transmembrane region" description="Helical" evidence="1">
    <location>
        <begin position="35"/>
        <end position="56"/>
    </location>
</feature>
<dbReference type="Pfam" id="PF19629">
    <property type="entry name" value="DUF6133"/>
    <property type="match status" value="1"/>
</dbReference>
<dbReference type="EMBL" id="VUNQ01000084">
    <property type="protein sequence ID" value="MSU03516.1"/>
    <property type="molecule type" value="Genomic_DNA"/>
</dbReference>
<protein>
    <submittedName>
        <fullName evidence="2">Uncharacterized protein</fullName>
    </submittedName>
</protein>